<dbReference type="NCBIfam" id="NF009806">
    <property type="entry name" value="PRK13290.1"/>
    <property type="match status" value="1"/>
</dbReference>
<dbReference type="Proteomes" id="UP000269573">
    <property type="component" value="Unassembled WGS sequence"/>
</dbReference>
<name>A0A3M8CTN1_9BACL</name>
<dbReference type="InterPro" id="IPR010462">
    <property type="entry name" value="Ectoine_synth"/>
</dbReference>
<evidence type="ECO:0000256" key="5">
    <source>
        <dbReference type="ARBA" id="ARBA00023239"/>
    </source>
</evidence>
<organism evidence="9 10">
    <name type="scientific">Brevibacillus nitrificans</name>
    <dbReference type="NCBI Taxonomy" id="651560"/>
    <lineage>
        <taxon>Bacteria</taxon>
        <taxon>Bacillati</taxon>
        <taxon>Bacillota</taxon>
        <taxon>Bacilli</taxon>
        <taxon>Bacillales</taxon>
        <taxon>Paenibacillaceae</taxon>
        <taxon>Brevibacillus</taxon>
    </lineage>
</organism>
<evidence type="ECO:0000256" key="6">
    <source>
        <dbReference type="ARBA" id="ARBA00033271"/>
    </source>
</evidence>
<dbReference type="PANTHER" id="PTHR39289:SF1">
    <property type="entry name" value="L-ECTOINE SYNTHASE"/>
    <property type="match status" value="1"/>
</dbReference>
<sequence length="127" mass="14548">MIVKHLAEIVGTKDDIDTPTWSSRRFLLKQDQMGFSLHDTIIKEGTETYIWYKNHLEAVYCIEGEGEIEVVGGETYAIRPGMMYALSGHEKHFLRAKSQMRMVCVFNPPLTGREVHDEEGVYPLDAE</sequence>
<dbReference type="EMBL" id="RHHU01000021">
    <property type="protein sequence ID" value="RNB79074.1"/>
    <property type="molecule type" value="Genomic_DNA"/>
</dbReference>
<evidence type="ECO:0000256" key="4">
    <source>
        <dbReference type="ARBA" id="ARBA00019707"/>
    </source>
</evidence>
<evidence type="ECO:0000256" key="3">
    <source>
        <dbReference type="ARBA" id="ARBA00013192"/>
    </source>
</evidence>
<keyword evidence="10" id="KW-1185">Reference proteome</keyword>
<comment type="function">
    <text evidence="8">Catalyzes the circularization of gamma-N-acetyl-alpha,gamma-diaminobutyric acid (ADABA) to ectoine (1,4,5,6-tetrahydro-2-methyl-4-pyrimidine carboxylic acid), which is an excellent osmoprotectant.</text>
</comment>
<dbReference type="CDD" id="cd06978">
    <property type="entry name" value="cupin_EctC"/>
    <property type="match status" value="1"/>
</dbReference>
<evidence type="ECO:0000256" key="2">
    <source>
        <dbReference type="ARBA" id="ARBA00009637"/>
    </source>
</evidence>
<comment type="similarity">
    <text evidence="2 8">Belongs to the ectoine synthase family.</text>
</comment>
<evidence type="ECO:0000256" key="1">
    <source>
        <dbReference type="ARBA" id="ARBA00005181"/>
    </source>
</evidence>
<evidence type="ECO:0000256" key="8">
    <source>
        <dbReference type="HAMAP-Rule" id="MF_01255"/>
    </source>
</evidence>
<dbReference type="PANTHER" id="PTHR39289">
    <property type="match status" value="1"/>
</dbReference>
<evidence type="ECO:0000256" key="7">
    <source>
        <dbReference type="ARBA" id="ARBA00048714"/>
    </source>
</evidence>
<dbReference type="InterPro" id="IPR014710">
    <property type="entry name" value="RmlC-like_jellyroll"/>
</dbReference>
<dbReference type="UniPathway" id="UPA00067">
    <property type="reaction ID" value="UER00123"/>
</dbReference>
<accession>A0A3M8CTN1</accession>
<dbReference type="RefSeq" id="WP_122926634.1">
    <property type="nucleotide sequence ID" value="NZ_JAVDXE010000016.1"/>
</dbReference>
<dbReference type="EC" id="4.2.1.108" evidence="3 8"/>
<reference evidence="9 10" key="1">
    <citation type="submission" date="2018-10" db="EMBL/GenBank/DDBJ databases">
        <title>Phylogenomics of Brevibacillus.</title>
        <authorList>
            <person name="Dunlap C."/>
        </authorList>
    </citation>
    <scope>NUCLEOTIDE SEQUENCE [LARGE SCALE GENOMIC DNA]</scope>
    <source>
        <strain evidence="9 10">JCM 15774</strain>
    </source>
</reference>
<protein>
    <recommendedName>
        <fullName evidence="4 8">L-ectoine synthase</fullName>
        <ecNumber evidence="3 8">4.2.1.108</ecNumber>
    </recommendedName>
    <alternativeName>
        <fullName evidence="6 8">N-acetyldiaminobutyrate dehydratase</fullName>
    </alternativeName>
</protein>
<dbReference type="Gene3D" id="2.60.120.10">
    <property type="entry name" value="Jelly Rolls"/>
    <property type="match status" value="1"/>
</dbReference>
<dbReference type="GO" id="GO:0033990">
    <property type="term" value="F:ectoine synthase activity"/>
    <property type="evidence" value="ECO:0007669"/>
    <property type="project" value="UniProtKB-EC"/>
</dbReference>
<dbReference type="HAMAP" id="MF_01255">
    <property type="entry name" value="Ectoine_synth"/>
    <property type="match status" value="1"/>
</dbReference>
<comment type="catalytic activity">
    <reaction evidence="7 8">
        <text>(2S)-4-acetamido-2-aminobutanoate = L-ectoine + H2O</text>
        <dbReference type="Rhea" id="RHEA:17281"/>
        <dbReference type="ChEBI" id="CHEBI:15377"/>
        <dbReference type="ChEBI" id="CHEBI:58515"/>
        <dbReference type="ChEBI" id="CHEBI:58929"/>
        <dbReference type="EC" id="4.2.1.108"/>
    </reaction>
</comment>
<comment type="caution">
    <text evidence="9">The sequence shown here is derived from an EMBL/GenBank/DDBJ whole genome shotgun (WGS) entry which is preliminary data.</text>
</comment>
<dbReference type="GeneID" id="301132748"/>
<gene>
    <name evidence="8" type="primary">ectC</name>
    <name evidence="9" type="ORF">EDM59_27895</name>
</gene>
<keyword evidence="5 8" id="KW-0456">Lyase</keyword>
<dbReference type="AlphaFoldDB" id="A0A3M8CTN1"/>
<proteinExistence type="inferred from homology"/>
<evidence type="ECO:0000313" key="10">
    <source>
        <dbReference type="Proteomes" id="UP000269573"/>
    </source>
</evidence>
<dbReference type="InterPro" id="IPR011051">
    <property type="entry name" value="RmlC_Cupin_sf"/>
</dbReference>
<evidence type="ECO:0000313" key="9">
    <source>
        <dbReference type="EMBL" id="RNB79074.1"/>
    </source>
</evidence>
<dbReference type="Pfam" id="PF06339">
    <property type="entry name" value="Ectoine_synth"/>
    <property type="match status" value="1"/>
</dbReference>
<comment type="pathway">
    <text evidence="1 8">Amine and polyamine biosynthesis; ectoine biosynthesis; L-ectoine from L-aspartate 4-semialdehyde: step 3/3.</text>
</comment>
<dbReference type="SUPFAM" id="SSF51182">
    <property type="entry name" value="RmlC-like cupins"/>
    <property type="match status" value="1"/>
</dbReference>
<dbReference type="GO" id="GO:0019491">
    <property type="term" value="P:ectoine biosynthetic process"/>
    <property type="evidence" value="ECO:0007669"/>
    <property type="project" value="UniProtKB-UniRule"/>
</dbReference>